<protein>
    <submittedName>
        <fullName evidence="2">Iron-regulated protein</fullName>
    </submittedName>
</protein>
<comment type="caution">
    <text evidence="2">The sequence shown here is derived from an EMBL/GenBank/DDBJ whole genome shotgun (WGS) entry which is preliminary data.</text>
</comment>
<accession>A0A8J7YWX7</accession>
<evidence type="ECO:0000259" key="1">
    <source>
        <dbReference type="Pfam" id="PF04187"/>
    </source>
</evidence>
<dbReference type="EMBL" id="WVIE01000002">
    <property type="protein sequence ID" value="NDJ16167.1"/>
    <property type="molecule type" value="Genomic_DNA"/>
</dbReference>
<evidence type="ECO:0000313" key="3">
    <source>
        <dbReference type="Proteomes" id="UP000646053"/>
    </source>
</evidence>
<gene>
    <name evidence="2" type="ORF">GS601_02500</name>
</gene>
<dbReference type="Proteomes" id="UP000646053">
    <property type="component" value="Unassembled WGS sequence"/>
</dbReference>
<evidence type="ECO:0000313" key="2">
    <source>
        <dbReference type="EMBL" id="NDJ16167.1"/>
    </source>
</evidence>
<dbReference type="SUPFAM" id="SSF159501">
    <property type="entry name" value="EreA/ChaN-like"/>
    <property type="match status" value="1"/>
</dbReference>
<dbReference type="InterPro" id="IPR007314">
    <property type="entry name" value="Cofac_haem-bd_dom"/>
</dbReference>
<sequence>MSRSHLFLCAWSISFLAIGFLSLWVPPVAAQPEPAQVSVSAPNATTLNPQTVLQELAQRNVVYLGETHDSEVDHRAQLAIIQALYNLRSNFPTSVKKPTAIALEMFQRPYQSVLDRYLAGTISESTLQQLSEYEKRWGYPWEYYAPILRFSKQNFLLLIALNTPSEVTRKVARSGLQSLTFSDRRFIPPLSAIRTEPDSYRERIRQIYAEIHQGKSNSRQFETFFQAQVLWDETMAERISQFLSANPNTQVIVLVGQGHLLYGDGIPNRVARRQNKKVTQSVVLINPPKEIQAETDRPAADYFWNQSS</sequence>
<feature type="domain" description="Haem-binding uptake Tiki superfamily ChaN" evidence="1">
    <location>
        <begin position="52"/>
        <end position="270"/>
    </location>
</feature>
<reference evidence="2" key="1">
    <citation type="submission" date="2019-12" db="EMBL/GenBank/DDBJ databases">
        <title>High-Quality draft genome sequences of three cyanobacteria isolated from the limestone walls of the Old Cathedral of Coimbra.</title>
        <authorList>
            <person name="Tiago I."/>
            <person name="Soares F."/>
            <person name="Portugal A."/>
        </authorList>
    </citation>
    <scope>NUCLEOTIDE SEQUENCE</scope>
    <source>
        <strain evidence="2">A</strain>
    </source>
</reference>
<proteinExistence type="predicted"/>
<dbReference type="AlphaFoldDB" id="A0A8J7YWX7"/>
<keyword evidence="3" id="KW-1185">Reference proteome</keyword>
<dbReference type="Pfam" id="PF04187">
    <property type="entry name" value="Cofac_haem_bdg"/>
    <property type="match status" value="1"/>
</dbReference>
<organism evidence="2 3">
    <name type="scientific">Myxacorys almedinensis A</name>
    <dbReference type="NCBI Taxonomy" id="2690445"/>
    <lineage>
        <taxon>Bacteria</taxon>
        <taxon>Bacillati</taxon>
        <taxon>Cyanobacteriota</taxon>
        <taxon>Cyanophyceae</taxon>
        <taxon>Leptolyngbyales</taxon>
        <taxon>Leptolyngbyaceae</taxon>
        <taxon>Myxacorys</taxon>
        <taxon>Myxacorys almedinensis</taxon>
    </lineage>
</organism>
<dbReference type="Gene3D" id="3.40.50.11550">
    <property type="match status" value="1"/>
</dbReference>
<name>A0A8J7YWX7_9CYAN</name>
<dbReference type="CDD" id="cd14727">
    <property type="entry name" value="ChanN-like"/>
    <property type="match status" value="1"/>
</dbReference>